<evidence type="ECO:0000256" key="3">
    <source>
        <dbReference type="ARBA" id="ARBA00022448"/>
    </source>
</evidence>
<feature type="transmembrane region" description="Helical" evidence="8">
    <location>
        <begin position="242"/>
        <end position="263"/>
    </location>
</feature>
<sequence>MQSLPADWLSLLLLTFVLGLKHGFDADHLATIDGLTRYNLRTRPRTARLCGTLFSLGHGAVVMLIALSASVIAGQFRIPEWFDLLGALISIAFLAALGTLNLLAVLRAAPDEVVQPVGLKGRLLGSLRHISNPFLIALVGALFALSFDTLSQAAFFALTATRFGGWQHALLLALLFVLGMLVTDGVNGLWIARLIARADHVARVASRVMGLVVSSLSLLVSAFGIMKLASPAIGTWSEGKELYFGASLVLLIAASFMLAIRLARAPRIPA</sequence>
<evidence type="ECO:0000256" key="7">
    <source>
        <dbReference type="ARBA" id="ARBA00023136"/>
    </source>
</evidence>
<evidence type="ECO:0000256" key="1">
    <source>
        <dbReference type="ARBA" id="ARBA00004127"/>
    </source>
</evidence>
<feature type="transmembrane region" description="Helical" evidence="8">
    <location>
        <begin position="49"/>
        <end position="72"/>
    </location>
</feature>
<feature type="transmembrane region" description="Helical" evidence="8">
    <location>
        <begin position="134"/>
        <end position="158"/>
    </location>
</feature>
<feature type="transmembrane region" description="Helical" evidence="8">
    <location>
        <begin position="208"/>
        <end position="230"/>
    </location>
</feature>
<keyword evidence="6 8" id="KW-1133">Transmembrane helix</keyword>
<dbReference type="PANTHER" id="PTHR31611">
    <property type="entry name" value="HIGH-AFFINITY NICKEL TRANSPORT PROTEIN NIC1"/>
    <property type="match status" value="1"/>
</dbReference>
<evidence type="ECO:0000256" key="6">
    <source>
        <dbReference type="ARBA" id="ARBA00022989"/>
    </source>
</evidence>
<comment type="similarity">
    <text evidence="2 8">Belongs to the NiCoT transporter (TC 2.A.52) family.</text>
</comment>
<feature type="transmembrane region" description="Helical" evidence="8">
    <location>
        <begin position="84"/>
        <end position="106"/>
    </location>
</feature>
<evidence type="ECO:0000256" key="5">
    <source>
        <dbReference type="ARBA" id="ARBA00022692"/>
    </source>
</evidence>
<evidence type="ECO:0000313" key="9">
    <source>
        <dbReference type="EMBL" id="MET7014350.1"/>
    </source>
</evidence>
<dbReference type="EMBL" id="JBEWZI010000008">
    <property type="protein sequence ID" value="MET7014350.1"/>
    <property type="molecule type" value="Genomic_DNA"/>
</dbReference>
<accession>A0ABV2TK97</accession>
<gene>
    <name evidence="9" type="ORF">ABXR19_09130</name>
</gene>
<keyword evidence="5 8" id="KW-0812">Transmembrane</keyword>
<evidence type="ECO:0000256" key="4">
    <source>
        <dbReference type="ARBA" id="ARBA00022596"/>
    </source>
</evidence>
<dbReference type="RefSeq" id="WP_354600812.1">
    <property type="nucleotide sequence ID" value="NZ_JBEWZI010000008.1"/>
</dbReference>
<keyword evidence="7 8" id="KW-0472">Membrane</keyword>
<feature type="transmembrane region" description="Helical" evidence="8">
    <location>
        <begin position="170"/>
        <end position="196"/>
    </location>
</feature>
<keyword evidence="3 8" id="KW-0813">Transport</keyword>
<organism evidence="9 10">
    <name type="scientific">Uliginosibacterium flavum</name>
    <dbReference type="NCBI Taxonomy" id="1396831"/>
    <lineage>
        <taxon>Bacteria</taxon>
        <taxon>Pseudomonadati</taxon>
        <taxon>Pseudomonadota</taxon>
        <taxon>Betaproteobacteria</taxon>
        <taxon>Rhodocyclales</taxon>
        <taxon>Zoogloeaceae</taxon>
        <taxon>Uliginosibacterium</taxon>
    </lineage>
</organism>
<evidence type="ECO:0000256" key="8">
    <source>
        <dbReference type="RuleBase" id="RU362101"/>
    </source>
</evidence>
<keyword evidence="10" id="KW-1185">Reference proteome</keyword>
<dbReference type="Proteomes" id="UP001549691">
    <property type="component" value="Unassembled WGS sequence"/>
</dbReference>
<dbReference type="PANTHER" id="PTHR31611:SF0">
    <property type="entry name" value="HIGH-AFFINITY NICKEL TRANSPORT PROTEIN NIC1"/>
    <property type="match status" value="1"/>
</dbReference>
<evidence type="ECO:0000313" key="10">
    <source>
        <dbReference type="Proteomes" id="UP001549691"/>
    </source>
</evidence>
<comment type="subcellular location">
    <subcellularLocation>
        <location evidence="8">Cell membrane</location>
        <topology evidence="8">Multi-pass membrane protein</topology>
    </subcellularLocation>
    <subcellularLocation>
        <location evidence="1">Endomembrane system</location>
        <topology evidence="1">Multi-pass membrane protein</topology>
    </subcellularLocation>
</comment>
<dbReference type="InterPro" id="IPR011541">
    <property type="entry name" value="Ni/Co_transpt_high_affinity"/>
</dbReference>
<name>A0ABV2TK97_9RHOO</name>
<evidence type="ECO:0000256" key="2">
    <source>
        <dbReference type="ARBA" id="ARBA00010892"/>
    </source>
</evidence>
<dbReference type="InterPro" id="IPR004688">
    <property type="entry name" value="Ni/Co_transpt"/>
</dbReference>
<reference evidence="9 10" key="1">
    <citation type="submission" date="2024-07" db="EMBL/GenBank/DDBJ databases">
        <title>Uliginosibacterium flavum JJ3220;KACC:17644.</title>
        <authorList>
            <person name="Kim M.K."/>
        </authorList>
    </citation>
    <scope>NUCLEOTIDE SEQUENCE [LARGE SCALE GENOMIC DNA]</scope>
    <source>
        <strain evidence="9 10">KACC:17644</strain>
    </source>
</reference>
<dbReference type="Pfam" id="PF03824">
    <property type="entry name" value="NicO"/>
    <property type="match status" value="1"/>
</dbReference>
<keyword evidence="4" id="KW-0533">Nickel</keyword>
<protein>
    <recommendedName>
        <fullName evidence="8">Nickel/cobalt efflux system</fullName>
    </recommendedName>
</protein>
<comment type="caution">
    <text evidence="9">The sequence shown here is derived from an EMBL/GenBank/DDBJ whole genome shotgun (WGS) entry which is preliminary data.</text>
</comment>
<proteinExistence type="inferred from homology"/>